<dbReference type="CDD" id="cd08899">
    <property type="entry name" value="SRPBCC_CalC_Aha1-like_6"/>
    <property type="match status" value="1"/>
</dbReference>
<evidence type="ECO:0000313" key="4">
    <source>
        <dbReference type="EMBL" id="MDR7274642.1"/>
    </source>
</evidence>
<evidence type="ECO:0000256" key="2">
    <source>
        <dbReference type="SAM" id="MobiDB-lite"/>
    </source>
</evidence>
<sequence>MIDVTAEVSAVRRRVGGRTLEAGEARVVSASRVYEAPLDDVWEACTSAERLARWFLPVSGDLTLHGRYELRGNASGTVTACDPPKGFDATWEFGGEVSWIELRLTPESAQRTRFTLDHIAHVDDERWTQFGPGAVGVGWDLSLMGLGLHLAAPDSINDPAEMEAWSQSPEGRRFITLASEDWGRASTEAGTPAAEATEAAARTTGFYAPPA</sequence>
<dbReference type="Proteomes" id="UP001183643">
    <property type="component" value="Unassembled WGS sequence"/>
</dbReference>
<dbReference type="SUPFAM" id="SSF55961">
    <property type="entry name" value="Bet v1-like"/>
    <property type="match status" value="1"/>
</dbReference>
<keyword evidence="5" id="KW-1185">Reference proteome</keyword>
<comment type="similarity">
    <text evidence="1">Belongs to the AHA1 family.</text>
</comment>
<organism evidence="4 5">
    <name type="scientific">Catenuloplanes atrovinosus</name>
    <dbReference type="NCBI Taxonomy" id="137266"/>
    <lineage>
        <taxon>Bacteria</taxon>
        <taxon>Bacillati</taxon>
        <taxon>Actinomycetota</taxon>
        <taxon>Actinomycetes</taxon>
        <taxon>Micromonosporales</taxon>
        <taxon>Micromonosporaceae</taxon>
        <taxon>Catenuloplanes</taxon>
    </lineage>
</organism>
<reference evidence="4" key="1">
    <citation type="submission" date="2023-07" db="EMBL/GenBank/DDBJ databases">
        <title>Sequencing the genomes of 1000 actinobacteria strains.</title>
        <authorList>
            <person name="Klenk H.-P."/>
        </authorList>
    </citation>
    <scope>NUCLEOTIDE SEQUENCE</scope>
    <source>
        <strain evidence="4">DSM 44707</strain>
    </source>
</reference>
<feature type="domain" description="Activator of Hsp90 ATPase homologue 1/2-like C-terminal" evidence="3">
    <location>
        <begin position="36"/>
        <end position="146"/>
    </location>
</feature>
<dbReference type="InterPro" id="IPR013538">
    <property type="entry name" value="ASHA1/2-like_C"/>
</dbReference>
<dbReference type="Pfam" id="PF08327">
    <property type="entry name" value="AHSA1"/>
    <property type="match status" value="1"/>
</dbReference>
<dbReference type="AlphaFoldDB" id="A0AAE3YKL5"/>
<dbReference type="InterPro" id="IPR023393">
    <property type="entry name" value="START-like_dom_sf"/>
</dbReference>
<evidence type="ECO:0000256" key="1">
    <source>
        <dbReference type="ARBA" id="ARBA00006817"/>
    </source>
</evidence>
<comment type="caution">
    <text evidence="4">The sequence shown here is derived from an EMBL/GenBank/DDBJ whole genome shotgun (WGS) entry which is preliminary data.</text>
</comment>
<proteinExistence type="inferred from homology"/>
<feature type="compositionally biased region" description="Low complexity" evidence="2">
    <location>
        <begin position="185"/>
        <end position="204"/>
    </location>
</feature>
<gene>
    <name evidence="4" type="ORF">J2S41_001420</name>
</gene>
<name>A0AAE3YKL5_9ACTN</name>
<evidence type="ECO:0000313" key="5">
    <source>
        <dbReference type="Proteomes" id="UP001183643"/>
    </source>
</evidence>
<dbReference type="Gene3D" id="3.30.530.20">
    <property type="match status" value="1"/>
</dbReference>
<dbReference type="EMBL" id="JAVDYB010000001">
    <property type="protein sequence ID" value="MDR7274642.1"/>
    <property type="molecule type" value="Genomic_DNA"/>
</dbReference>
<protein>
    <submittedName>
        <fullName evidence="4">Uncharacterized protein YndB with AHSA1/START domain</fullName>
    </submittedName>
</protein>
<accession>A0AAE3YKL5</accession>
<dbReference type="RefSeq" id="WP_310364610.1">
    <property type="nucleotide sequence ID" value="NZ_JAVDYB010000001.1"/>
</dbReference>
<feature type="region of interest" description="Disordered" evidence="2">
    <location>
        <begin position="184"/>
        <end position="211"/>
    </location>
</feature>
<evidence type="ECO:0000259" key="3">
    <source>
        <dbReference type="Pfam" id="PF08327"/>
    </source>
</evidence>